<keyword evidence="2" id="KW-0479">Metal-binding</keyword>
<keyword evidence="2" id="KW-0560">Oxidoreductase</keyword>
<evidence type="ECO:0000313" key="4">
    <source>
        <dbReference type="EMBL" id="CAK9190174.1"/>
    </source>
</evidence>
<feature type="region of interest" description="Disordered" evidence="3">
    <location>
        <begin position="275"/>
        <end position="307"/>
    </location>
</feature>
<dbReference type="InterPro" id="IPR050196">
    <property type="entry name" value="Cytochrome_P450_Monoox"/>
</dbReference>
<organism evidence="4 5">
    <name type="scientific">Sphagnum troendelagicum</name>
    <dbReference type="NCBI Taxonomy" id="128251"/>
    <lineage>
        <taxon>Eukaryota</taxon>
        <taxon>Viridiplantae</taxon>
        <taxon>Streptophyta</taxon>
        <taxon>Embryophyta</taxon>
        <taxon>Bryophyta</taxon>
        <taxon>Sphagnophytina</taxon>
        <taxon>Sphagnopsida</taxon>
        <taxon>Sphagnales</taxon>
        <taxon>Sphagnaceae</taxon>
        <taxon>Sphagnum</taxon>
    </lineage>
</organism>
<dbReference type="SUPFAM" id="SSF48264">
    <property type="entry name" value="Cytochrome P450"/>
    <property type="match status" value="1"/>
</dbReference>
<reference evidence="4 5" key="1">
    <citation type="submission" date="2024-02" db="EMBL/GenBank/DDBJ databases">
        <authorList>
            <consortium name="ELIXIR-Norway"/>
            <consortium name="Elixir Norway"/>
        </authorList>
    </citation>
    <scope>NUCLEOTIDE SEQUENCE [LARGE SCALE GENOMIC DNA]</scope>
</reference>
<dbReference type="InterPro" id="IPR017972">
    <property type="entry name" value="Cyt_P450_CS"/>
</dbReference>
<dbReference type="Proteomes" id="UP001497512">
    <property type="component" value="Chromosome 1"/>
</dbReference>
<proteinExistence type="inferred from homology"/>
<dbReference type="Pfam" id="PF00067">
    <property type="entry name" value="p450"/>
    <property type="match status" value="1"/>
</dbReference>
<keyword evidence="2" id="KW-0503">Monooxygenase</keyword>
<dbReference type="EMBL" id="OZ019893">
    <property type="protein sequence ID" value="CAK9190174.1"/>
    <property type="molecule type" value="Genomic_DNA"/>
</dbReference>
<accession>A0ABP0T9F2</accession>
<gene>
    <name evidence="4" type="ORF">CSSPTR1EN2_LOCUS724</name>
</gene>
<evidence type="ECO:0000256" key="2">
    <source>
        <dbReference type="RuleBase" id="RU000461"/>
    </source>
</evidence>
<keyword evidence="2" id="KW-0349">Heme</keyword>
<dbReference type="CDD" id="cd00302">
    <property type="entry name" value="cytochrome_P450"/>
    <property type="match status" value="1"/>
</dbReference>
<comment type="similarity">
    <text evidence="1 2">Belongs to the cytochrome P450 family.</text>
</comment>
<dbReference type="PANTHER" id="PTHR24291">
    <property type="entry name" value="CYTOCHROME P450 FAMILY 4"/>
    <property type="match status" value="1"/>
</dbReference>
<evidence type="ECO:0000256" key="3">
    <source>
        <dbReference type="SAM" id="MobiDB-lite"/>
    </source>
</evidence>
<dbReference type="InterPro" id="IPR001128">
    <property type="entry name" value="Cyt_P450"/>
</dbReference>
<protein>
    <recommendedName>
        <fullName evidence="6">Cytochrome P450</fullName>
    </recommendedName>
</protein>
<sequence>MGRKQEVENRGGDSSNPELFTWQYELNTLAWAILIVVTSMLLKKVGQLLRLWLMGSRLPGPPLQTLVARSVNCAKAAGPLKLLELFSTLHKEHGPVLKIWMGPSQLLVSIFDARIVNEVLEKAKDRVPTSQMALQLAFGKGSLFFAPFSKVERQCAMYDREINGNLLAEVHAISHKVIQKLDLWAKCGQDGNWETDSNSCSQNLAFAVLGISIFGESYVDWAVARKFEKLLVSIADEIPGWIHYTMPPVWRLSFIRFWRKCDKLRHSTESLVTEAQKVQSKLHETDNPNNTDSTTSKSKRSKGSLNGKYKSKEVCGITDAVSSNLVNKKILGEGQVGAMMYHGGFTTAGILSGVLTQLAHHPEIQAKVYAEVEEVCGSNMAPSQSDVKQMHYLMACVHESARLLPSAPFLQRCSLQSDLKLGPGLIVPAGAILAAPVHLLQLDPVYWGNDSTNFNPDRFLKPKSKCLLNAEESPCIQNECDQTQKDATMSERRIFQAPASDSGFLTFGAGARSCIGSNFALTEIASLIMALIQRYELKLVQESPKDLTPKLEHGVLQYSPSSRLILIPRIAHN</sequence>
<keyword evidence="5" id="KW-1185">Reference proteome</keyword>
<dbReference type="Gene3D" id="1.10.630.10">
    <property type="entry name" value="Cytochrome P450"/>
    <property type="match status" value="1"/>
</dbReference>
<dbReference type="PRINTS" id="PR00463">
    <property type="entry name" value="EP450I"/>
</dbReference>
<evidence type="ECO:0008006" key="6">
    <source>
        <dbReference type="Google" id="ProtNLM"/>
    </source>
</evidence>
<dbReference type="InterPro" id="IPR002401">
    <property type="entry name" value="Cyt_P450_E_grp-I"/>
</dbReference>
<dbReference type="PROSITE" id="PS00086">
    <property type="entry name" value="CYTOCHROME_P450"/>
    <property type="match status" value="1"/>
</dbReference>
<evidence type="ECO:0000256" key="1">
    <source>
        <dbReference type="ARBA" id="ARBA00010617"/>
    </source>
</evidence>
<dbReference type="PANTHER" id="PTHR24291:SF183">
    <property type="entry name" value="CYTOCHROME P450 97B3, CHLOROPLASTIC"/>
    <property type="match status" value="1"/>
</dbReference>
<keyword evidence="2" id="KW-0408">Iron</keyword>
<name>A0ABP0T9F2_9BRYO</name>
<dbReference type="InterPro" id="IPR036396">
    <property type="entry name" value="Cyt_P450_sf"/>
</dbReference>
<dbReference type="PRINTS" id="PR00385">
    <property type="entry name" value="P450"/>
</dbReference>
<evidence type="ECO:0000313" key="5">
    <source>
        <dbReference type="Proteomes" id="UP001497512"/>
    </source>
</evidence>